<name>A0A5S4G7K0_9ACTN</name>
<dbReference type="Gene3D" id="3.40.50.300">
    <property type="entry name" value="P-loop containing nucleotide triphosphate hydrolases"/>
    <property type="match status" value="1"/>
</dbReference>
<dbReference type="InterPro" id="IPR036388">
    <property type="entry name" value="WH-like_DNA-bd_sf"/>
</dbReference>
<evidence type="ECO:0000313" key="6">
    <source>
        <dbReference type="EMBL" id="TMR28411.1"/>
    </source>
</evidence>
<dbReference type="InterPro" id="IPR027417">
    <property type="entry name" value="P-loop_NTPase"/>
</dbReference>
<dbReference type="OrthoDB" id="3194665at2"/>
<dbReference type="SUPFAM" id="SSF46894">
    <property type="entry name" value="C-terminal effector domain of the bipartite response regulators"/>
    <property type="match status" value="1"/>
</dbReference>
<dbReference type="CDD" id="cd15831">
    <property type="entry name" value="BTAD"/>
    <property type="match status" value="1"/>
</dbReference>
<dbReference type="Gene3D" id="1.10.10.10">
    <property type="entry name" value="Winged helix-like DNA-binding domain superfamily/Winged helix DNA-binding domain"/>
    <property type="match status" value="1"/>
</dbReference>
<dbReference type="InterPro" id="IPR005158">
    <property type="entry name" value="BTAD"/>
</dbReference>
<dbReference type="InterPro" id="IPR058852">
    <property type="entry name" value="HTH_77"/>
</dbReference>
<keyword evidence="3" id="KW-1133">Transmembrane helix</keyword>
<keyword evidence="2" id="KW-0238">DNA-binding</keyword>
<protein>
    <submittedName>
        <fullName evidence="6">AfsR/SARP family transcriptional regulator</fullName>
    </submittedName>
</protein>
<sequence>MVAQRLDQLGLGHRRAALDADLACAVEQFVLRPVVVGGVLAALAAHVLLAAVRRGVRDARGLLLALALVAQLLVRLLVLDLCSRHSGTTTRHTKSTHRREWHPERGLVRIGILGPLDLRDEAARPVEVGGRRLRALLVRLAAEGGRPVSAERLLDDLWDGAPPGGNALQALVSRLRGVAGRDVVEHGPAGYRLGIDPAEVDAVAFERGAAAARAEDDPARRAAGLRAALALWRGPALADVADADFARPFAARLEELRVAAVEDRVEAELAAGLPVPPVAELEPLAAANPLRERLRGQLMRALCAAGRQAEALEVYEETRRALADRLGVDPSPELAAVHLSILRREAPAPAPAAVPDVPAPAPRTNLPAQLTSFVGREEESRRVGKLLRETRLVTLTGPGGAGKTRLAGESAAALVDEMPDGAWFVPLAPVSEPGDAVQAVLSALGVPETVRPGETRMAVRPVERLTDFLAAKRMLIVLDNCEHLIDAVARLVDHVLAQAQGVRILATSREPLGITGESLCPVPSLPLPDEDAADPAAALGYASVRLFADRAAAVRPGFAVDAGTVADVVAICRALDGIPLAIELAAARLRSLTPGQVAARLGDRFRLLAGGSRAALPRHRTLRAVVDWSWDLLDDAERTVLRRLSVFAGGATPEGAVHVCGLDAPDAPDPHDVIDVIAALVDKSLVMADGDAEVRYRLLETVRVYAGERLQQSGEARRVRDAHAGYLVGFAERAEPELRRHDQLRWAERISAERGNIAAAFRHVTETGDVETGLRLLAALVFFFILRDMETEASGWAVAVHAMAGDTPPPGLEEEHALCVISSRLITEMQKDQGPTRESLNAALADIASVIPDRPRHPVLALAQCASSIFTGDMEAMRRRLHDIDDHPDPWLRAIVRVCLGHMAIHTGDIDEAAAETADGYARFREMGDRFGMIVALSGMMQVALARDEAAEAIRLGEEAHGYATAQVSPEQGAGILIQLARARARQGDVEGARADLDRAMAETERVGEFAEAAGASLQLCELSLQEGDRDAGRAYAERAHEWVKARGHRPDFVQTARRTHSRLGCLAEEDGDLDEARRRHTEAFRDLHDDVLMGNPTVASLIEGLAAYAAARGAFVRAAELLGTAHTLNGYSDDTSYEVRRTLPAVTRALGDDAFAAAYERGRLVTRQGVFEQSADLVASI</sequence>
<dbReference type="Proteomes" id="UP000305238">
    <property type="component" value="Unassembled WGS sequence"/>
</dbReference>
<keyword evidence="3" id="KW-0472">Membrane</keyword>
<keyword evidence="7" id="KW-1185">Reference proteome</keyword>
<dbReference type="GO" id="GO:0000160">
    <property type="term" value="P:phosphorelay signal transduction system"/>
    <property type="evidence" value="ECO:0007669"/>
    <property type="project" value="InterPro"/>
</dbReference>
<dbReference type="EMBL" id="VCKZ01000433">
    <property type="protein sequence ID" value="TMR28411.1"/>
    <property type="molecule type" value="Genomic_DNA"/>
</dbReference>
<feature type="transmembrane region" description="Helical" evidence="3">
    <location>
        <begin position="29"/>
        <end position="49"/>
    </location>
</feature>
<dbReference type="SMART" id="SM01043">
    <property type="entry name" value="BTAD"/>
    <property type="match status" value="1"/>
</dbReference>
<dbReference type="GO" id="GO:0006355">
    <property type="term" value="P:regulation of DNA-templated transcription"/>
    <property type="evidence" value="ECO:0007669"/>
    <property type="project" value="InterPro"/>
</dbReference>
<dbReference type="PANTHER" id="PTHR47691:SF3">
    <property type="entry name" value="HTH-TYPE TRANSCRIPTIONAL REGULATOR RV0890C-RELATED"/>
    <property type="match status" value="1"/>
</dbReference>
<comment type="caution">
    <text evidence="6">The sequence shown here is derived from an EMBL/GenBank/DDBJ whole genome shotgun (WGS) entry which is preliminary data.</text>
</comment>
<dbReference type="GO" id="GO:0003677">
    <property type="term" value="F:DNA binding"/>
    <property type="evidence" value="ECO:0007669"/>
    <property type="project" value="UniProtKB-KW"/>
</dbReference>
<evidence type="ECO:0000259" key="5">
    <source>
        <dbReference type="SMART" id="SM01043"/>
    </source>
</evidence>
<accession>A0A5S4G7K0</accession>
<dbReference type="SUPFAM" id="SSF52540">
    <property type="entry name" value="P-loop containing nucleoside triphosphate hydrolases"/>
    <property type="match status" value="1"/>
</dbReference>
<dbReference type="InterPro" id="IPR001867">
    <property type="entry name" value="OmpR/PhoB-type_DNA-bd"/>
</dbReference>
<dbReference type="InterPro" id="IPR016032">
    <property type="entry name" value="Sig_transdc_resp-reg_C-effctor"/>
</dbReference>
<organism evidence="6 7">
    <name type="scientific">Actinomadura geliboluensis</name>
    <dbReference type="NCBI Taxonomy" id="882440"/>
    <lineage>
        <taxon>Bacteria</taxon>
        <taxon>Bacillati</taxon>
        <taxon>Actinomycetota</taxon>
        <taxon>Actinomycetes</taxon>
        <taxon>Streptosporangiales</taxon>
        <taxon>Thermomonosporaceae</taxon>
        <taxon>Actinomadura</taxon>
    </lineage>
</organism>
<dbReference type="PANTHER" id="PTHR47691">
    <property type="entry name" value="REGULATOR-RELATED"/>
    <property type="match status" value="1"/>
</dbReference>
<evidence type="ECO:0000256" key="2">
    <source>
        <dbReference type="ARBA" id="ARBA00023125"/>
    </source>
</evidence>
<proteinExistence type="inferred from homology"/>
<gene>
    <name evidence="6" type="ORF">ETD96_37535</name>
</gene>
<evidence type="ECO:0000313" key="7">
    <source>
        <dbReference type="Proteomes" id="UP000305238"/>
    </source>
</evidence>
<dbReference type="SMART" id="SM00862">
    <property type="entry name" value="Trans_reg_C"/>
    <property type="match status" value="1"/>
</dbReference>
<reference evidence="6 7" key="1">
    <citation type="submission" date="2019-05" db="EMBL/GenBank/DDBJ databases">
        <title>Draft genome sequence of Actinomadura geliboluensis A8036.</title>
        <authorList>
            <person name="Saricaoglu S."/>
            <person name="Isik K."/>
        </authorList>
    </citation>
    <scope>NUCLEOTIDE SEQUENCE [LARGE SCALE GENOMIC DNA]</scope>
    <source>
        <strain evidence="6 7">A8036</strain>
    </source>
</reference>
<dbReference type="AlphaFoldDB" id="A0A5S4G7K0"/>
<evidence type="ECO:0000259" key="4">
    <source>
        <dbReference type="SMART" id="SM00862"/>
    </source>
</evidence>
<dbReference type="InterPro" id="IPR049945">
    <property type="entry name" value="AAA_22"/>
</dbReference>
<feature type="domain" description="Bacterial transcriptional activator" evidence="5">
    <location>
        <begin position="200"/>
        <end position="342"/>
    </location>
</feature>
<dbReference type="PRINTS" id="PR00364">
    <property type="entry name" value="DISEASERSIST"/>
</dbReference>
<dbReference type="InterPro" id="IPR011990">
    <property type="entry name" value="TPR-like_helical_dom_sf"/>
</dbReference>
<dbReference type="Pfam" id="PF25872">
    <property type="entry name" value="HTH_77"/>
    <property type="match status" value="1"/>
</dbReference>
<comment type="similarity">
    <text evidence="1">Belongs to the AfsR/DnrI/RedD regulatory family.</text>
</comment>
<evidence type="ECO:0000256" key="3">
    <source>
        <dbReference type="SAM" id="Phobius"/>
    </source>
</evidence>
<dbReference type="Pfam" id="PF13401">
    <property type="entry name" value="AAA_22"/>
    <property type="match status" value="1"/>
</dbReference>
<evidence type="ECO:0000256" key="1">
    <source>
        <dbReference type="ARBA" id="ARBA00005820"/>
    </source>
</evidence>
<keyword evidence="3" id="KW-0812">Transmembrane</keyword>
<feature type="transmembrane region" description="Helical" evidence="3">
    <location>
        <begin position="61"/>
        <end position="79"/>
    </location>
</feature>
<feature type="domain" description="OmpR/PhoB-type" evidence="4">
    <location>
        <begin position="123"/>
        <end position="193"/>
    </location>
</feature>
<dbReference type="Gene3D" id="1.25.40.10">
    <property type="entry name" value="Tetratricopeptide repeat domain"/>
    <property type="match status" value="2"/>
</dbReference>
<dbReference type="Pfam" id="PF03704">
    <property type="entry name" value="BTAD"/>
    <property type="match status" value="1"/>
</dbReference>
<dbReference type="GO" id="GO:0016887">
    <property type="term" value="F:ATP hydrolysis activity"/>
    <property type="evidence" value="ECO:0007669"/>
    <property type="project" value="InterPro"/>
</dbReference>
<dbReference type="SUPFAM" id="SSF48452">
    <property type="entry name" value="TPR-like"/>
    <property type="match status" value="2"/>
</dbReference>